<gene>
    <name evidence="2" type="ORF">S01H4_05676</name>
</gene>
<dbReference type="Gene3D" id="3.40.50.1010">
    <property type="entry name" value="5'-nuclease"/>
    <property type="match status" value="1"/>
</dbReference>
<reference evidence="2" key="1">
    <citation type="journal article" date="2014" name="Front. Microbiol.">
        <title>High frequency of phylogenetically diverse reductive dehalogenase-homologous genes in deep subseafloor sedimentary metagenomes.</title>
        <authorList>
            <person name="Kawai M."/>
            <person name="Futagami T."/>
            <person name="Toyoda A."/>
            <person name="Takaki Y."/>
            <person name="Nishi S."/>
            <person name="Hori S."/>
            <person name="Arai W."/>
            <person name="Tsubouchi T."/>
            <person name="Morono Y."/>
            <person name="Uchiyama I."/>
            <person name="Ito T."/>
            <person name="Fujiyama A."/>
            <person name="Inagaki F."/>
            <person name="Takami H."/>
        </authorList>
    </citation>
    <scope>NUCLEOTIDE SEQUENCE</scope>
    <source>
        <strain evidence="2">Expedition CK06-06</strain>
    </source>
</reference>
<dbReference type="InterPro" id="IPR002716">
    <property type="entry name" value="PIN_dom"/>
</dbReference>
<dbReference type="AlphaFoldDB" id="X1AHR9"/>
<sequence>MQIILETSVLYSLMDKGDKNHKLVKDFFLKNNSVYYILPSTTIPELCYLINTKLGSYFEVKFLEEINQNFNLEPIKDEDIFRIIEILKKYDTLNICYVDASIVAIAERLKINKILTCRPCSI</sequence>
<dbReference type="EMBL" id="BART01001670">
    <property type="protein sequence ID" value="GAG72238.1"/>
    <property type="molecule type" value="Genomic_DNA"/>
</dbReference>
<protein>
    <recommendedName>
        <fullName evidence="1">PIN domain-containing protein</fullName>
    </recommendedName>
</protein>
<organism evidence="2">
    <name type="scientific">marine sediment metagenome</name>
    <dbReference type="NCBI Taxonomy" id="412755"/>
    <lineage>
        <taxon>unclassified sequences</taxon>
        <taxon>metagenomes</taxon>
        <taxon>ecological metagenomes</taxon>
    </lineage>
</organism>
<comment type="caution">
    <text evidence="2">The sequence shown here is derived from an EMBL/GenBank/DDBJ whole genome shotgun (WGS) entry which is preliminary data.</text>
</comment>
<evidence type="ECO:0000259" key="1">
    <source>
        <dbReference type="Pfam" id="PF01850"/>
    </source>
</evidence>
<dbReference type="SUPFAM" id="SSF88723">
    <property type="entry name" value="PIN domain-like"/>
    <property type="match status" value="1"/>
</dbReference>
<accession>X1AHR9</accession>
<evidence type="ECO:0000313" key="2">
    <source>
        <dbReference type="EMBL" id="GAG72238.1"/>
    </source>
</evidence>
<proteinExistence type="predicted"/>
<feature type="domain" description="PIN" evidence="1">
    <location>
        <begin position="3"/>
        <end position="116"/>
    </location>
</feature>
<dbReference type="InterPro" id="IPR029060">
    <property type="entry name" value="PIN-like_dom_sf"/>
</dbReference>
<name>X1AHR9_9ZZZZ</name>
<dbReference type="Pfam" id="PF01850">
    <property type="entry name" value="PIN"/>
    <property type="match status" value="1"/>
</dbReference>